<proteinExistence type="predicted"/>
<dbReference type="InterPro" id="IPR001387">
    <property type="entry name" value="Cro/C1-type_HTH"/>
</dbReference>
<evidence type="ECO:0008006" key="3">
    <source>
        <dbReference type="Google" id="ProtNLM"/>
    </source>
</evidence>
<protein>
    <recommendedName>
        <fullName evidence="3">HTH cro/C1-type domain-containing protein</fullName>
    </recommendedName>
</protein>
<dbReference type="AlphaFoldDB" id="A0A3N1CMW6"/>
<evidence type="ECO:0000313" key="1">
    <source>
        <dbReference type="EMBL" id="ROO82545.1"/>
    </source>
</evidence>
<comment type="caution">
    <text evidence="1">The sequence shown here is derived from an EMBL/GenBank/DDBJ whole genome shotgun (WGS) entry which is preliminary data.</text>
</comment>
<name>A0A3N1CMW6_9ACTN</name>
<accession>A0A3N1CMW6</accession>
<dbReference type="EMBL" id="RJKE01000001">
    <property type="protein sequence ID" value="ROO82545.1"/>
    <property type="molecule type" value="Genomic_DNA"/>
</dbReference>
<gene>
    <name evidence="1" type="ORF">EDD29_0025</name>
</gene>
<reference evidence="1 2" key="1">
    <citation type="submission" date="2018-11" db="EMBL/GenBank/DDBJ databases">
        <title>Sequencing the genomes of 1000 actinobacteria strains.</title>
        <authorList>
            <person name="Klenk H.-P."/>
        </authorList>
    </citation>
    <scope>NUCLEOTIDE SEQUENCE [LARGE SCALE GENOMIC DNA]</scope>
    <source>
        <strain evidence="1 2">DSM 44254</strain>
    </source>
</reference>
<sequence length="419" mass="45489">MREARGWGRSDLAREMKRFSTDLPSVRSLAHSIRSDWETGAHKPGPRNRSLLAQALGVAEVELFGSAEAPAPQPLEDDEVNRRRLLGLLGAAAAAGAAQQFEPVRARLNDSFSSAPTMSDADDWERVAFDYSFEVGALAPERLLPELLTDVEELHSVLNVAQGTVRQHLLRASANMAALTAIALLNAEETRAAGRWWRTAARAASECGDHALAARVRGRQAVFSVYGPSPGPRTLSLADDALAAGGSIPCGGVASAHAAKAQAYAYLGRFDDAEDALRDLERTFELLPEDVRVDRRSQWGWSEQRLYHVRSYVHTYAGDTDRAFAAQDRALEFYSPRPSQGRVQVELHRAGCLIRAGDIDEGARHAVRVLESVPPRLRHDGLLKTTAVSTLGLATPAQARSAPIRAAFEALALEPGGRR</sequence>
<evidence type="ECO:0000313" key="2">
    <source>
        <dbReference type="Proteomes" id="UP000272400"/>
    </source>
</evidence>
<dbReference type="CDD" id="cd00093">
    <property type="entry name" value="HTH_XRE"/>
    <property type="match status" value="1"/>
</dbReference>
<dbReference type="Proteomes" id="UP000272400">
    <property type="component" value="Unassembled WGS sequence"/>
</dbReference>
<dbReference type="Gene3D" id="1.25.40.10">
    <property type="entry name" value="Tetratricopeptide repeat domain"/>
    <property type="match status" value="1"/>
</dbReference>
<keyword evidence="2" id="KW-1185">Reference proteome</keyword>
<dbReference type="SUPFAM" id="SSF48452">
    <property type="entry name" value="TPR-like"/>
    <property type="match status" value="1"/>
</dbReference>
<dbReference type="InterPro" id="IPR011990">
    <property type="entry name" value="TPR-like_helical_dom_sf"/>
</dbReference>
<organism evidence="1 2">
    <name type="scientific">Actinocorallia herbida</name>
    <dbReference type="NCBI Taxonomy" id="58109"/>
    <lineage>
        <taxon>Bacteria</taxon>
        <taxon>Bacillati</taxon>
        <taxon>Actinomycetota</taxon>
        <taxon>Actinomycetes</taxon>
        <taxon>Streptosporangiales</taxon>
        <taxon>Thermomonosporaceae</taxon>
        <taxon>Actinocorallia</taxon>
    </lineage>
</organism>